<accession>A0ABD4XWK6</accession>
<reference evidence="7" key="1">
    <citation type="submission" date="2022-09" db="EMBL/GenBank/DDBJ databases">
        <title>Intensive care unit water sources are persistently colonized with multi-drug resistant bacteria and are the site of extensive horizontal gene transfer of antibiotic resistance genes.</title>
        <authorList>
            <person name="Diorio-Toth L."/>
        </authorList>
    </citation>
    <scope>NUCLEOTIDE SEQUENCE</scope>
    <source>
        <strain evidence="7">GD03864</strain>
    </source>
</reference>
<organism evidence="7 8">
    <name type="scientific">Stutzerimonas stutzeri</name>
    <name type="common">Pseudomonas stutzeri</name>
    <dbReference type="NCBI Taxonomy" id="316"/>
    <lineage>
        <taxon>Bacteria</taxon>
        <taxon>Pseudomonadati</taxon>
        <taxon>Pseudomonadota</taxon>
        <taxon>Gammaproteobacteria</taxon>
        <taxon>Pseudomonadales</taxon>
        <taxon>Pseudomonadaceae</taxon>
        <taxon>Stutzerimonas</taxon>
    </lineage>
</organism>
<dbReference type="InterPro" id="IPR036259">
    <property type="entry name" value="MFS_trans_sf"/>
</dbReference>
<protein>
    <submittedName>
        <fullName evidence="7">MFS transporter</fullName>
    </submittedName>
</protein>
<keyword evidence="4 6" id="KW-1133">Transmembrane helix</keyword>
<dbReference type="Pfam" id="PF07690">
    <property type="entry name" value="MFS_1"/>
    <property type="match status" value="1"/>
</dbReference>
<dbReference type="PANTHER" id="PTHR42718">
    <property type="entry name" value="MAJOR FACILITATOR SUPERFAMILY MULTIDRUG TRANSPORTER MFSC"/>
    <property type="match status" value="1"/>
</dbReference>
<evidence type="ECO:0000256" key="2">
    <source>
        <dbReference type="ARBA" id="ARBA00022448"/>
    </source>
</evidence>
<proteinExistence type="predicted"/>
<comment type="subcellular location">
    <subcellularLocation>
        <location evidence="1">Membrane</location>
        <topology evidence="1">Multi-pass membrane protein</topology>
    </subcellularLocation>
</comment>
<feature type="transmembrane region" description="Helical" evidence="6">
    <location>
        <begin position="73"/>
        <end position="90"/>
    </location>
</feature>
<evidence type="ECO:0000256" key="3">
    <source>
        <dbReference type="ARBA" id="ARBA00022692"/>
    </source>
</evidence>
<dbReference type="AlphaFoldDB" id="A0ABD4XWK6"/>
<evidence type="ECO:0000256" key="6">
    <source>
        <dbReference type="SAM" id="Phobius"/>
    </source>
</evidence>
<evidence type="ECO:0000313" key="7">
    <source>
        <dbReference type="EMBL" id="MDH0687256.1"/>
    </source>
</evidence>
<evidence type="ECO:0000256" key="5">
    <source>
        <dbReference type="ARBA" id="ARBA00023136"/>
    </source>
</evidence>
<evidence type="ECO:0000313" key="8">
    <source>
        <dbReference type="Proteomes" id="UP001161139"/>
    </source>
</evidence>
<sequence>MPEYLAPVPRWEPHERPSMPGSPAILLHSPPRRLAYAAVAVLVGLTGGLGNALFIANLPAIQGDLGLTPAQGAWLPAAYFMVNVSTNLLLIKVRQQYGLRHFAELGLAVYALLSIAHVFVEGLGMAMFVRAASGFAAAATTSLGLFYMLQAFSKAHLPRGVIVAFGLTQVATPLAWLLSPPLVDIGQWHRLYVFESGLALCSLAAVVVLKLPLGERIKVFEPLDFLTFALFAPALALVAAVFAQGRVQWWTEAPWLGYALIAALLLSCLTFMIEHHRRNPLLQTRWLGTAEMLRFAFGALALRFLLSEQSYGAVGLLQTLGMGPDQLRPLYAVILLGLVMGIAASALSFSPRTAAAQILLSILLIGIASFLDVDATSQTRPHDLFLSQGLLSFASGMFLGPLLITGIGKALANGPNYLVSFIVLFSMTQSLGGLAGPAVFGTYQIVREQYHSAHLTEQVVPDDPRIAARLAQQSQAVAATQLDPQLRQALGGARLSQTVTREANVLAFNDVFRLIGLLAIAVLGWSLFHTLRLARQKKASAP</sequence>
<gene>
    <name evidence="7" type="ORF">N5D09_04040</name>
</gene>
<feature type="transmembrane region" description="Helical" evidence="6">
    <location>
        <begin position="161"/>
        <end position="179"/>
    </location>
</feature>
<feature type="transmembrane region" description="Helical" evidence="6">
    <location>
        <begin position="126"/>
        <end position="149"/>
    </location>
</feature>
<name>A0ABD4XWK6_STUST</name>
<comment type="caution">
    <text evidence="7">The sequence shown here is derived from an EMBL/GenBank/DDBJ whole genome shotgun (WGS) entry which is preliminary data.</text>
</comment>
<feature type="transmembrane region" description="Helical" evidence="6">
    <location>
        <begin position="511"/>
        <end position="528"/>
    </location>
</feature>
<keyword evidence="5 6" id="KW-0472">Membrane</keyword>
<feature type="transmembrane region" description="Helical" evidence="6">
    <location>
        <begin position="255"/>
        <end position="274"/>
    </location>
</feature>
<feature type="transmembrane region" description="Helical" evidence="6">
    <location>
        <begin position="326"/>
        <end position="347"/>
    </location>
</feature>
<dbReference type="Gene3D" id="1.20.1250.20">
    <property type="entry name" value="MFS general substrate transporter like domains"/>
    <property type="match status" value="1"/>
</dbReference>
<feature type="transmembrane region" description="Helical" evidence="6">
    <location>
        <begin position="385"/>
        <end position="405"/>
    </location>
</feature>
<feature type="transmembrane region" description="Helical" evidence="6">
    <location>
        <begin position="225"/>
        <end position="243"/>
    </location>
</feature>
<evidence type="ECO:0000256" key="1">
    <source>
        <dbReference type="ARBA" id="ARBA00004141"/>
    </source>
</evidence>
<dbReference type="SUPFAM" id="SSF103473">
    <property type="entry name" value="MFS general substrate transporter"/>
    <property type="match status" value="1"/>
</dbReference>
<feature type="transmembrane region" description="Helical" evidence="6">
    <location>
        <begin position="34"/>
        <end position="61"/>
    </location>
</feature>
<feature type="transmembrane region" description="Helical" evidence="6">
    <location>
        <begin position="102"/>
        <end position="120"/>
    </location>
</feature>
<dbReference type="PANTHER" id="PTHR42718:SF9">
    <property type="entry name" value="MAJOR FACILITATOR SUPERFAMILY MULTIDRUG TRANSPORTER MFSC"/>
    <property type="match status" value="1"/>
</dbReference>
<dbReference type="Proteomes" id="UP001161139">
    <property type="component" value="Unassembled WGS sequence"/>
</dbReference>
<evidence type="ECO:0000256" key="4">
    <source>
        <dbReference type="ARBA" id="ARBA00022989"/>
    </source>
</evidence>
<feature type="transmembrane region" description="Helical" evidence="6">
    <location>
        <begin position="191"/>
        <end position="213"/>
    </location>
</feature>
<dbReference type="InterPro" id="IPR011701">
    <property type="entry name" value="MFS"/>
</dbReference>
<keyword evidence="2" id="KW-0813">Transport</keyword>
<keyword evidence="3 6" id="KW-0812">Transmembrane</keyword>
<feature type="transmembrane region" description="Helical" evidence="6">
    <location>
        <begin position="417"/>
        <end position="440"/>
    </location>
</feature>
<dbReference type="EMBL" id="JAOCDG010000005">
    <property type="protein sequence ID" value="MDH0687256.1"/>
    <property type="molecule type" value="Genomic_DNA"/>
</dbReference>
<dbReference type="GO" id="GO:0016020">
    <property type="term" value="C:membrane"/>
    <property type="evidence" value="ECO:0007669"/>
    <property type="project" value="UniProtKB-SubCell"/>
</dbReference>
<feature type="transmembrane region" description="Helical" evidence="6">
    <location>
        <begin position="354"/>
        <end position="373"/>
    </location>
</feature>